<dbReference type="RefSeq" id="WP_186740709.1">
    <property type="nucleotide sequence ID" value="NZ_CP060394.1"/>
</dbReference>
<keyword evidence="2" id="KW-1185">Reference proteome</keyword>
<gene>
    <name evidence="1" type="ORF">H7849_16245</name>
</gene>
<dbReference type="Proteomes" id="UP000515312">
    <property type="component" value="Chromosome"/>
</dbReference>
<dbReference type="AlphaFoldDB" id="A0A7G8BDQ5"/>
<sequence>MNRRELLRNSLLTMGAAAVTRPAGARIFPAGEDAFLELQRADWTPVFLNQQQNETLIVLSEAIIPATDTPGAKAALVNRFLDLVLSVEIEKNQREFVESLEWFDTGAQERYKTTFAKLTDGERTDFLNLVAWPHTQSAWGQAGVVFPGYLHFTRLKGWIASAYYSSPIGLKEQGWDGWAARGTFSGCEHQPGEHKAS</sequence>
<proteinExistence type="predicted"/>
<accession>A0A7G8BDQ5</accession>
<dbReference type="InterPro" id="IPR027056">
    <property type="entry name" value="Gluconate_2DH_su3"/>
</dbReference>
<evidence type="ECO:0000313" key="1">
    <source>
        <dbReference type="EMBL" id="QNI30675.1"/>
    </source>
</evidence>
<dbReference type="EMBL" id="CP060394">
    <property type="protein sequence ID" value="QNI30675.1"/>
    <property type="molecule type" value="Genomic_DNA"/>
</dbReference>
<protein>
    <submittedName>
        <fullName evidence="1">Gluconate 2-dehydrogenase subunit 3 family protein</fullName>
    </submittedName>
</protein>
<name>A0A7G8BDQ5_9BACT</name>
<dbReference type="Pfam" id="PF13618">
    <property type="entry name" value="Gluconate_2-dh3"/>
    <property type="match status" value="1"/>
</dbReference>
<reference evidence="1 2" key="1">
    <citation type="submission" date="2020-08" db="EMBL/GenBank/DDBJ databases">
        <title>Edaphobacter telluris sp. nov. and Acidobacterium dinghuensis sp. nov., two acidobacteria isolated from forest soil.</title>
        <authorList>
            <person name="Fu J."/>
            <person name="Qiu L."/>
        </authorList>
    </citation>
    <scope>NUCLEOTIDE SEQUENCE [LARGE SCALE GENOMIC DNA]</scope>
    <source>
        <strain evidence="1">4Y35</strain>
    </source>
</reference>
<evidence type="ECO:0000313" key="2">
    <source>
        <dbReference type="Proteomes" id="UP000515312"/>
    </source>
</evidence>
<organism evidence="1 2">
    <name type="scientific">Alloacidobacterium dinghuense</name>
    <dbReference type="NCBI Taxonomy" id="2763107"/>
    <lineage>
        <taxon>Bacteria</taxon>
        <taxon>Pseudomonadati</taxon>
        <taxon>Acidobacteriota</taxon>
        <taxon>Terriglobia</taxon>
        <taxon>Terriglobales</taxon>
        <taxon>Acidobacteriaceae</taxon>
        <taxon>Alloacidobacterium</taxon>
    </lineage>
</organism>
<dbReference type="KEGG" id="adin:H7849_16245"/>